<evidence type="ECO:0000256" key="1">
    <source>
        <dbReference type="SAM" id="MobiDB-lite"/>
    </source>
</evidence>
<feature type="region of interest" description="Disordered" evidence="1">
    <location>
        <begin position="84"/>
        <end position="121"/>
    </location>
</feature>
<dbReference type="InterPro" id="IPR035899">
    <property type="entry name" value="DBL_dom_sf"/>
</dbReference>
<dbReference type="SUPFAM" id="SSF50729">
    <property type="entry name" value="PH domain-like"/>
    <property type="match status" value="1"/>
</dbReference>
<dbReference type="Gene3D" id="2.30.29.30">
    <property type="entry name" value="Pleckstrin-homology domain (PH domain)/Phosphotyrosine-binding domain (PTB)"/>
    <property type="match status" value="1"/>
</dbReference>
<reference evidence="3" key="1">
    <citation type="journal article" date="2021" name="Genome Biol. Evol.">
        <title>A High-Quality Reference Genome for a Parasitic Bivalve with Doubly Uniparental Inheritance (Bivalvia: Unionida).</title>
        <authorList>
            <person name="Smith C.H."/>
        </authorList>
    </citation>
    <scope>NUCLEOTIDE SEQUENCE</scope>
    <source>
        <strain evidence="3">CHS0354</strain>
    </source>
</reference>
<dbReference type="GO" id="GO:0030424">
    <property type="term" value="C:axon"/>
    <property type="evidence" value="ECO:0007669"/>
    <property type="project" value="TreeGrafter"/>
</dbReference>
<dbReference type="CDD" id="cd13244">
    <property type="entry name" value="PH_PLEKHG5_G6"/>
    <property type="match status" value="1"/>
</dbReference>
<evidence type="ECO:0000313" key="4">
    <source>
        <dbReference type="Proteomes" id="UP001195483"/>
    </source>
</evidence>
<dbReference type="SMART" id="SM00233">
    <property type="entry name" value="PH"/>
    <property type="match status" value="1"/>
</dbReference>
<dbReference type="Gene3D" id="1.20.900.10">
    <property type="entry name" value="Dbl homology (DH) domain"/>
    <property type="match status" value="1"/>
</dbReference>
<feature type="compositionally biased region" description="Polar residues" evidence="1">
    <location>
        <begin position="137"/>
        <end position="147"/>
    </location>
</feature>
<protein>
    <recommendedName>
        <fullName evidence="2">DH domain-containing protein</fullName>
    </recommendedName>
</protein>
<feature type="region of interest" description="Disordered" evidence="1">
    <location>
        <begin position="659"/>
        <end position="703"/>
    </location>
</feature>
<dbReference type="EMBL" id="JAEAOA010001419">
    <property type="protein sequence ID" value="KAK3600472.1"/>
    <property type="molecule type" value="Genomic_DNA"/>
</dbReference>
<keyword evidence="4" id="KW-1185">Reference proteome</keyword>
<dbReference type="SMART" id="SM00325">
    <property type="entry name" value="RhoGEF"/>
    <property type="match status" value="1"/>
</dbReference>
<dbReference type="PROSITE" id="PS50010">
    <property type="entry name" value="DH_2"/>
    <property type="match status" value="1"/>
</dbReference>
<dbReference type="GO" id="GO:0043542">
    <property type="term" value="P:endothelial cell migration"/>
    <property type="evidence" value="ECO:0007669"/>
    <property type="project" value="TreeGrafter"/>
</dbReference>
<feature type="region of interest" description="Disordered" evidence="1">
    <location>
        <begin position="137"/>
        <end position="156"/>
    </location>
</feature>
<dbReference type="InterPro" id="IPR000219">
    <property type="entry name" value="DH_dom"/>
</dbReference>
<feature type="domain" description="DH" evidence="2">
    <location>
        <begin position="231"/>
        <end position="423"/>
    </location>
</feature>
<dbReference type="Proteomes" id="UP001195483">
    <property type="component" value="Unassembled WGS sequence"/>
</dbReference>
<feature type="compositionally biased region" description="Low complexity" evidence="1">
    <location>
        <begin position="663"/>
        <end position="678"/>
    </location>
</feature>
<gene>
    <name evidence="3" type="ORF">CHS0354_023573</name>
</gene>
<evidence type="ECO:0000259" key="2">
    <source>
        <dbReference type="PROSITE" id="PS50010"/>
    </source>
</evidence>
<evidence type="ECO:0000313" key="3">
    <source>
        <dbReference type="EMBL" id="KAK3600472.1"/>
    </source>
</evidence>
<name>A0AAE0SYE6_9BIVA</name>
<dbReference type="InterPro" id="IPR001849">
    <property type="entry name" value="PH_domain"/>
</dbReference>
<dbReference type="GO" id="GO:0030139">
    <property type="term" value="C:endocytic vesicle"/>
    <property type="evidence" value="ECO:0007669"/>
    <property type="project" value="TreeGrafter"/>
</dbReference>
<dbReference type="CDD" id="cd17068">
    <property type="entry name" value="RBD_PLEKHG5"/>
    <property type="match status" value="1"/>
</dbReference>
<reference evidence="3" key="3">
    <citation type="submission" date="2023-05" db="EMBL/GenBank/DDBJ databases">
        <authorList>
            <person name="Smith C.H."/>
        </authorList>
    </citation>
    <scope>NUCLEOTIDE SEQUENCE</scope>
    <source>
        <strain evidence="3">CHS0354</strain>
        <tissue evidence="3">Mantle</tissue>
    </source>
</reference>
<dbReference type="GO" id="GO:0007266">
    <property type="term" value="P:Rho protein signal transduction"/>
    <property type="evidence" value="ECO:0007669"/>
    <property type="project" value="TreeGrafter"/>
</dbReference>
<dbReference type="PANTHER" id="PTHR13217">
    <property type="entry name" value="PLECKSTRIN HOMOLOGY DOMAIN-CONTAINING FAMILY G MEMBER 7"/>
    <property type="match status" value="1"/>
</dbReference>
<dbReference type="Pfam" id="PF00621">
    <property type="entry name" value="RhoGEF"/>
    <property type="match status" value="1"/>
</dbReference>
<reference evidence="3" key="2">
    <citation type="journal article" date="2021" name="Genome Biol. Evol.">
        <title>Developing a high-quality reference genome for a parasitic bivalve with doubly uniparental inheritance (Bivalvia: Unionida).</title>
        <authorList>
            <person name="Smith C.H."/>
        </authorList>
    </citation>
    <scope>NUCLEOTIDE SEQUENCE</scope>
    <source>
        <strain evidence="3">CHS0354</strain>
        <tissue evidence="3">Mantle</tissue>
    </source>
</reference>
<accession>A0AAE0SYE6</accession>
<sequence length="927" mass="105346">MVSHENFTVCFTDPNGGEEDIEVVAAVKHLSLSDALQPMLERRGKDLNNYNAFVEASKTPLPLNCETFLLGGNSLYIREKDGETLPASGSHSLSKATGAKLTGSKGQNSKNSKAGGSLRSRRGINLSIDESAFPMSVSASVSPQGTVRENDSRKTKGQNKLTNLFTPLSKDKEKQEQLSEILNGYSMNGLPSPPSLLQIGQPQFNEEVFSIEPHWSSLVDNASALTKRQHDQQEAIWELLQTELHYIQSLRVIADLFLCVLLNIQNQMLLNEIETEKLLSNIGEIATCNSIFWEMYLCKVVQQSRTYHSPLNPSLIKEGFKKFPELFHPYINYCCYQKSCQEYMKVQYSENDLFKMFVIWAETQKQCNRLKLSDLLVKPMQRLTKYSLLLQAILRKTDDDIQRKDLLEMIASVDKFVSFVNSTLRKQHEEERLQTIADKIETYDAVDAPNDECLKIIQQYNGNFNLLAPMQGCNPEEIRSLIMQSALKMKDNQSRMDVECLLFTDLLLICKCNKRMDKYKILKPPMRVDRVIVHEIKDKGSFLLIYINEYHVPVSSFTFHADQASIRVWTEHIRKAQTMYHEARQRAIQNINQPQYLGTEIVEEQVIGYHPLVIPDNPPQLHLTHCDSFESHRDKNLESLEGSESDSHLNRSRSWNDIEHTVDNSSSNSDSKGDYSSSLPNKKHKVVQYSNSEPSILKPGEERLQVPSVHSQSHYDDSLPDVMDENLKIKLNQRRTSRTEKRYYTADAVQEIQRQEGKDTSIYKRLSWNFGTGEQTSEKDNLIRSRIQSSDSLRSIHSSSGVSSTGSLHLSPEGDICEDIILESNSQDKDVDINEDSSETECALDTLNEDDYKPSYLIPHVRQSRSKSASDIVALIQEMSTGDLKDGISSVDLPKTEAQKMKLSHSELMRMTKKLLLSASDIEASEV</sequence>
<dbReference type="GO" id="GO:0005085">
    <property type="term" value="F:guanyl-nucleotide exchange factor activity"/>
    <property type="evidence" value="ECO:0007669"/>
    <property type="project" value="InterPro"/>
</dbReference>
<organism evidence="3 4">
    <name type="scientific">Potamilus streckersoni</name>
    <dbReference type="NCBI Taxonomy" id="2493646"/>
    <lineage>
        <taxon>Eukaryota</taxon>
        <taxon>Metazoa</taxon>
        <taxon>Spiralia</taxon>
        <taxon>Lophotrochozoa</taxon>
        <taxon>Mollusca</taxon>
        <taxon>Bivalvia</taxon>
        <taxon>Autobranchia</taxon>
        <taxon>Heteroconchia</taxon>
        <taxon>Palaeoheterodonta</taxon>
        <taxon>Unionida</taxon>
        <taxon>Unionoidea</taxon>
        <taxon>Unionidae</taxon>
        <taxon>Ambleminae</taxon>
        <taxon>Lampsilini</taxon>
        <taxon>Potamilus</taxon>
    </lineage>
</organism>
<comment type="caution">
    <text evidence="3">The sequence shown here is derived from an EMBL/GenBank/DDBJ whole genome shotgun (WGS) entry which is preliminary data.</text>
</comment>
<dbReference type="PANTHER" id="PTHR13217:SF11">
    <property type="entry name" value="PLECKSTRIN HOMOLOGY DOMAIN-CONTAINING FAMILY G MEMBER 5"/>
    <property type="match status" value="1"/>
</dbReference>
<dbReference type="CDD" id="cd00160">
    <property type="entry name" value="RhoGEF"/>
    <property type="match status" value="1"/>
</dbReference>
<dbReference type="GO" id="GO:0005886">
    <property type="term" value="C:plasma membrane"/>
    <property type="evidence" value="ECO:0007669"/>
    <property type="project" value="TreeGrafter"/>
</dbReference>
<dbReference type="InterPro" id="IPR011993">
    <property type="entry name" value="PH-like_dom_sf"/>
</dbReference>
<dbReference type="InterPro" id="IPR040181">
    <property type="entry name" value="PKHG5/7"/>
</dbReference>
<dbReference type="SUPFAM" id="SSF48065">
    <property type="entry name" value="DBL homology domain (DH-domain)"/>
    <property type="match status" value="1"/>
</dbReference>
<dbReference type="AlphaFoldDB" id="A0AAE0SYE6"/>
<proteinExistence type="predicted"/>
<feature type="compositionally biased region" description="Polar residues" evidence="1">
    <location>
        <begin position="104"/>
        <end position="114"/>
    </location>
</feature>